<keyword evidence="2" id="KW-1185">Reference proteome</keyword>
<reference evidence="1" key="1">
    <citation type="submission" date="2019-10" db="EMBL/GenBank/DDBJ databases">
        <title>Bird 10,000 Genomes (B10K) Project - Family phase.</title>
        <authorList>
            <person name="Zhang G."/>
        </authorList>
    </citation>
    <scope>NUCLEOTIDE SEQUENCE</scope>
    <source>
        <strain evidence="1">B10K-DU-012-65</strain>
        <tissue evidence="1">Muscle</tissue>
    </source>
</reference>
<organism evidence="1 2">
    <name type="scientific">Grus americana</name>
    <name type="common">Whooping crane</name>
    <dbReference type="NCBI Taxonomy" id="9117"/>
    <lineage>
        <taxon>Eukaryota</taxon>
        <taxon>Metazoa</taxon>
        <taxon>Chordata</taxon>
        <taxon>Craniata</taxon>
        <taxon>Vertebrata</taxon>
        <taxon>Euteleostomi</taxon>
        <taxon>Archelosauria</taxon>
        <taxon>Archosauria</taxon>
        <taxon>Dinosauria</taxon>
        <taxon>Saurischia</taxon>
        <taxon>Theropoda</taxon>
        <taxon>Coelurosauria</taxon>
        <taxon>Aves</taxon>
        <taxon>Neognathae</taxon>
        <taxon>Neoaves</taxon>
        <taxon>Gruiformes</taxon>
        <taxon>Gruidae</taxon>
        <taxon>Grus</taxon>
    </lineage>
</organism>
<evidence type="ECO:0000313" key="1">
    <source>
        <dbReference type="EMBL" id="NWH25486.1"/>
    </source>
</evidence>
<name>A0A850U3J6_GRUAM</name>
<dbReference type="EMBL" id="WEIX01012641">
    <property type="protein sequence ID" value="NWH25486.1"/>
    <property type="molecule type" value="Genomic_DNA"/>
</dbReference>
<protein>
    <submittedName>
        <fullName evidence="1">NDUA9 dehydrogenase</fullName>
    </submittedName>
</protein>
<dbReference type="AlphaFoldDB" id="A0A850U3J6"/>
<dbReference type="Proteomes" id="UP000640762">
    <property type="component" value="Unassembled WGS sequence"/>
</dbReference>
<accession>A0A850U3J6</accession>
<feature type="non-terminal residue" evidence="1">
    <location>
        <position position="1"/>
    </location>
</feature>
<evidence type="ECO:0000313" key="2">
    <source>
        <dbReference type="Proteomes" id="UP000640762"/>
    </source>
</evidence>
<feature type="non-terminal residue" evidence="1">
    <location>
        <position position="57"/>
    </location>
</feature>
<comment type="caution">
    <text evidence="1">The sequence shown here is derived from an EMBL/GenBank/DDBJ whole genome shotgun (WGS) entry which is preliminary data.</text>
</comment>
<gene>
    <name evidence="1" type="primary">Ndufa9_0</name>
    <name evidence="1" type="ORF">GRUAME_R14384</name>
</gene>
<sequence>PNRYLLYDMVEYIYAVSCRTFLPYPLPRPLYHLVARFFEISPFEPWLTRDKVDRVSI</sequence>
<proteinExistence type="predicted"/>